<evidence type="ECO:0000313" key="2">
    <source>
        <dbReference type="Proteomes" id="UP001055101"/>
    </source>
</evidence>
<dbReference type="RefSeq" id="WP_238230879.1">
    <property type="nucleotide sequence ID" value="NZ_BPRA01000004.1"/>
</dbReference>
<gene>
    <name evidence="1" type="ORF">EKPJFOCH_1011</name>
</gene>
<keyword evidence="2" id="KW-1185">Reference proteome</keyword>
<evidence type="ECO:0000313" key="1">
    <source>
        <dbReference type="EMBL" id="GJE54533.1"/>
    </source>
</evidence>
<comment type="caution">
    <text evidence="1">The sequence shown here is derived from an EMBL/GenBank/DDBJ whole genome shotgun (WGS) entry which is preliminary data.</text>
</comment>
<accession>A0ABQ4TL40</accession>
<proteinExistence type="predicted"/>
<dbReference type="SUPFAM" id="SSF109604">
    <property type="entry name" value="HD-domain/PDEase-like"/>
    <property type="match status" value="1"/>
</dbReference>
<dbReference type="EMBL" id="BPRA01000004">
    <property type="protein sequence ID" value="GJE54533.1"/>
    <property type="molecule type" value="Genomic_DNA"/>
</dbReference>
<reference evidence="1" key="1">
    <citation type="journal article" date="2021" name="Front. Microbiol.">
        <title>Comprehensive Comparative Genomics and Phenotyping of Methylobacterium Species.</title>
        <authorList>
            <person name="Alessa O."/>
            <person name="Ogura Y."/>
            <person name="Fujitani Y."/>
            <person name="Takami H."/>
            <person name="Hayashi T."/>
            <person name="Sahin N."/>
            <person name="Tani A."/>
        </authorList>
    </citation>
    <scope>NUCLEOTIDE SEQUENCE</scope>
    <source>
        <strain evidence="1">DSM 23674</strain>
    </source>
</reference>
<dbReference type="Gene3D" id="1.10.3210.10">
    <property type="entry name" value="Hypothetical protein af1432"/>
    <property type="match status" value="1"/>
</dbReference>
<reference evidence="1" key="2">
    <citation type="submission" date="2021-08" db="EMBL/GenBank/DDBJ databases">
        <authorList>
            <person name="Tani A."/>
            <person name="Ola A."/>
            <person name="Ogura Y."/>
            <person name="Katsura K."/>
            <person name="Hayashi T."/>
        </authorList>
    </citation>
    <scope>NUCLEOTIDE SEQUENCE</scope>
    <source>
        <strain evidence="1">DSM 23674</strain>
    </source>
</reference>
<name>A0ABQ4TL40_9HYPH</name>
<sequence>MSSTLPTTARDGDLRAAEPCISARDPFPERRGDWMQTYTGRRFWPLDPRPEDVAIEDIAHALSLQTRYGGHCLRFYSVAEHSVLLARSATRENALWLLLHDGAEAYLNDMVRPLKRHMPEYRAAEDRVAWAIYERFGLDPANEPREVKDLDNRILMDERAQIMRPTGDAWNYGGATDPLGVTIEGWAPQLAERAFLGMFSQITGLPREAPPPAQDPVPALGLPAGEVEGLQAQLAEFDTAYASCEGAEYESRPWQLALEAADPLVEYLRTHTLTPPASAADSEGLQVKRVSRLDDCCSACTPCSHQKRDPYSLCAVCEQVHTNAREEERRHALAKDASERASKNAGVAAELLYAPILWAIQDATTPPPVPPTREAGLEPGERQYRDYHANWEAWAHFDAKTKARWADVEAVSAPTPGETPGQDAVEATALSQDKFTLGRKMREIVCRANTWEDAAVEFAALASLRSTQADTGGESQTPAPDGGAVEALRKIANLSPEPDDKAWHNEWNEPGGYRYFGSDGKVHETGVDTSNHGDIEAWAHEKGLHAAAVIARAALAAFAQGPGAGQAGWLPIASAPKDGTIIGVAAGCAAWSESARGWVSKMPGAVDRPIQWPVTHYKSLDPNTLPILPVFASDRWRSPLPAAPATAASEGDVA</sequence>
<organism evidence="1 2">
    <name type="scientific">Methylobacterium thuringiense</name>
    <dbReference type="NCBI Taxonomy" id="1003091"/>
    <lineage>
        <taxon>Bacteria</taxon>
        <taxon>Pseudomonadati</taxon>
        <taxon>Pseudomonadota</taxon>
        <taxon>Alphaproteobacteria</taxon>
        <taxon>Hyphomicrobiales</taxon>
        <taxon>Methylobacteriaceae</taxon>
        <taxon>Methylobacterium</taxon>
    </lineage>
</organism>
<protein>
    <submittedName>
        <fullName evidence="1">Uncharacterized protein</fullName>
    </submittedName>
</protein>
<dbReference type="Proteomes" id="UP001055101">
    <property type="component" value="Unassembled WGS sequence"/>
</dbReference>